<evidence type="ECO:0000313" key="2">
    <source>
        <dbReference type="Proteomes" id="UP001430953"/>
    </source>
</evidence>
<dbReference type="AlphaFoldDB" id="A0AAW2FQI9"/>
<protein>
    <submittedName>
        <fullName evidence="1">Uncharacterized protein</fullName>
    </submittedName>
</protein>
<name>A0AAW2FQI9_9HYME</name>
<keyword evidence="2" id="KW-1185">Reference proteome</keyword>
<gene>
    <name evidence="1" type="ORF">PUN28_008813</name>
</gene>
<evidence type="ECO:0000313" key="1">
    <source>
        <dbReference type="EMBL" id="KAL0117662.1"/>
    </source>
</evidence>
<dbReference type="Proteomes" id="UP001430953">
    <property type="component" value="Unassembled WGS sequence"/>
</dbReference>
<proteinExistence type="predicted"/>
<sequence length="99" mass="11149">MTITAVDTVRRIINGGTMLSFWMTEITTVKASWFTFACLADMTHSETRVTNLSFGNIRMNFMSNLTNSYVLWKGLPQEFNANTSGRNKQGTFTRIGPSI</sequence>
<organism evidence="1 2">
    <name type="scientific">Cardiocondyla obscurior</name>
    <dbReference type="NCBI Taxonomy" id="286306"/>
    <lineage>
        <taxon>Eukaryota</taxon>
        <taxon>Metazoa</taxon>
        <taxon>Ecdysozoa</taxon>
        <taxon>Arthropoda</taxon>
        <taxon>Hexapoda</taxon>
        <taxon>Insecta</taxon>
        <taxon>Pterygota</taxon>
        <taxon>Neoptera</taxon>
        <taxon>Endopterygota</taxon>
        <taxon>Hymenoptera</taxon>
        <taxon>Apocrita</taxon>
        <taxon>Aculeata</taxon>
        <taxon>Formicoidea</taxon>
        <taxon>Formicidae</taxon>
        <taxon>Myrmicinae</taxon>
        <taxon>Cardiocondyla</taxon>
    </lineage>
</organism>
<comment type="caution">
    <text evidence="1">The sequence shown here is derived from an EMBL/GenBank/DDBJ whole genome shotgun (WGS) entry which is preliminary data.</text>
</comment>
<reference evidence="1 2" key="1">
    <citation type="submission" date="2023-03" db="EMBL/GenBank/DDBJ databases">
        <title>High recombination rates correlate with genetic variation in Cardiocondyla obscurior ants.</title>
        <authorList>
            <person name="Errbii M."/>
        </authorList>
    </citation>
    <scope>NUCLEOTIDE SEQUENCE [LARGE SCALE GENOMIC DNA]</scope>
    <source>
        <strain evidence="1">Alpha-2009</strain>
        <tissue evidence="1">Whole body</tissue>
    </source>
</reference>
<dbReference type="EMBL" id="JADYXP020000008">
    <property type="protein sequence ID" value="KAL0117662.1"/>
    <property type="molecule type" value="Genomic_DNA"/>
</dbReference>
<accession>A0AAW2FQI9</accession>